<dbReference type="EMBL" id="JBHLZP010000015">
    <property type="protein sequence ID" value="MFB9831354.1"/>
    <property type="molecule type" value="Genomic_DNA"/>
</dbReference>
<dbReference type="Proteomes" id="UP001589627">
    <property type="component" value="Unassembled WGS sequence"/>
</dbReference>
<dbReference type="RefSeq" id="WP_378195337.1">
    <property type="nucleotide sequence ID" value="NZ_JBHLZP010000015.1"/>
</dbReference>
<sequence>MNHVPGTRRPRTRAADTVRACGHRPPCPPADAADHDAARLVAYHPEQGWGRLCNGVIVFDDTGELLPDGSSVPIHDDMFEPAVVSAAPVRRSAAQGLPAGR</sequence>
<evidence type="ECO:0000313" key="3">
    <source>
        <dbReference type="Proteomes" id="UP001589627"/>
    </source>
</evidence>
<evidence type="ECO:0000313" key="2">
    <source>
        <dbReference type="EMBL" id="MFB9831354.1"/>
    </source>
</evidence>
<organism evidence="2 3">
    <name type="scientific">Actinoallomurus acaciae</name>
    <dbReference type="NCBI Taxonomy" id="502577"/>
    <lineage>
        <taxon>Bacteria</taxon>
        <taxon>Bacillati</taxon>
        <taxon>Actinomycetota</taxon>
        <taxon>Actinomycetes</taxon>
        <taxon>Streptosporangiales</taxon>
        <taxon>Thermomonosporaceae</taxon>
        <taxon>Actinoallomurus</taxon>
    </lineage>
</organism>
<accession>A0ABV5Y8K6</accession>
<feature type="region of interest" description="Disordered" evidence="1">
    <location>
        <begin position="1"/>
        <end position="27"/>
    </location>
</feature>
<keyword evidence="3" id="KW-1185">Reference proteome</keyword>
<protein>
    <submittedName>
        <fullName evidence="2">DUF5999 family protein</fullName>
    </submittedName>
</protein>
<dbReference type="InterPro" id="IPR046041">
    <property type="entry name" value="DUF5999"/>
</dbReference>
<gene>
    <name evidence="2" type="ORF">ACFFNX_04040</name>
</gene>
<evidence type="ECO:0000256" key="1">
    <source>
        <dbReference type="SAM" id="MobiDB-lite"/>
    </source>
</evidence>
<comment type="caution">
    <text evidence="2">The sequence shown here is derived from an EMBL/GenBank/DDBJ whole genome shotgun (WGS) entry which is preliminary data.</text>
</comment>
<name>A0ABV5Y8K6_9ACTN</name>
<proteinExistence type="predicted"/>
<dbReference type="Pfam" id="PF19462">
    <property type="entry name" value="DUF5999"/>
    <property type="match status" value="1"/>
</dbReference>
<feature type="compositionally biased region" description="Basic residues" evidence="1">
    <location>
        <begin position="1"/>
        <end position="12"/>
    </location>
</feature>
<reference evidence="2 3" key="1">
    <citation type="submission" date="2024-09" db="EMBL/GenBank/DDBJ databases">
        <authorList>
            <person name="Sun Q."/>
            <person name="Mori K."/>
        </authorList>
    </citation>
    <scope>NUCLEOTIDE SEQUENCE [LARGE SCALE GENOMIC DNA]</scope>
    <source>
        <strain evidence="2 3">TBRC 0563</strain>
    </source>
</reference>